<organism evidence="1 2">
    <name type="scientific">Thiocapsa marina 5811</name>
    <dbReference type="NCBI Taxonomy" id="768671"/>
    <lineage>
        <taxon>Bacteria</taxon>
        <taxon>Pseudomonadati</taxon>
        <taxon>Pseudomonadota</taxon>
        <taxon>Gammaproteobacteria</taxon>
        <taxon>Chromatiales</taxon>
        <taxon>Chromatiaceae</taxon>
        <taxon>Thiocapsa</taxon>
    </lineage>
</organism>
<dbReference type="STRING" id="768671.ThimaDRAFT_4784"/>
<evidence type="ECO:0000313" key="1">
    <source>
        <dbReference type="EMBL" id="EGV15951.1"/>
    </source>
</evidence>
<keyword evidence="2" id="KW-1185">Reference proteome</keyword>
<dbReference type="AlphaFoldDB" id="F9UIN1"/>
<sequence>MAIPVLYQRRSITVLFMTSLLLVLPVGAGNAASVTQFMGSAVDIGQKLGVKAPSVADQVGLITKLPKGVDLAKKGAKALDPSDDQALPDYDPPGMPRIPIGCGAEEPGADMSGCHHCYQKAHQDLQDLRRHFERLRQVYVETDDMVKAQLAFGDGIAGSVGVGALGWMVERDKIMLSFKQFKVVYHNKYQELLGRLEGTLREIAACEREYFGDEDWYNRYGFMFHSFMALHYAR</sequence>
<dbReference type="OrthoDB" id="6057700at2"/>
<dbReference type="EMBL" id="AFWV01000029">
    <property type="protein sequence ID" value="EGV15951.1"/>
    <property type="molecule type" value="Genomic_DNA"/>
</dbReference>
<proteinExistence type="predicted"/>
<dbReference type="eggNOG" id="COG0810">
    <property type="taxonomic scope" value="Bacteria"/>
</dbReference>
<accession>F9UIN1</accession>
<gene>
    <name evidence="1" type="ORF">ThimaDRAFT_4784</name>
</gene>
<evidence type="ECO:0000313" key="2">
    <source>
        <dbReference type="Proteomes" id="UP000005459"/>
    </source>
</evidence>
<protein>
    <submittedName>
        <fullName evidence="1">Uncharacterized protein</fullName>
    </submittedName>
</protein>
<dbReference type="Proteomes" id="UP000005459">
    <property type="component" value="Unassembled WGS sequence"/>
</dbReference>
<dbReference type="RefSeq" id="WP_007195652.1">
    <property type="nucleotide sequence ID" value="NZ_AFWV01000029.1"/>
</dbReference>
<name>F9UIN1_9GAMM</name>
<reference evidence="1 2" key="1">
    <citation type="submission" date="2011-06" db="EMBL/GenBank/DDBJ databases">
        <title>The draft genome of Thiocapsa marina 5811.</title>
        <authorList>
            <consortium name="US DOE Joint Genome Institute (JGI-PGF)"/>
            <person name="Lucas S."/>
            <person name="Han J."/>
            <person name="Cheng J.-F."/>
            <person name="Goodwin L."/>
            <person name="Pitluck S."/>
            <person name="Peters L."/>
            <person name="Land M.L."/>
            <person name="Hauser L."/>
            <person name="Vogl K."/>
            <person name="Liu Z."/>
            <person name="Imhoff J."/>
            <person name="Thiel V."/>
            <person name="Frigaard N.-U."/>
            <person name="Bryant D."/>
            <person name="Woyke T.J."/>
        </authorList>
    </citation>
    <scope>NUCLEOTIDE SEQUENCE [LARGE SCALE GENOMIC DNA]</scope>
    <source>
        <strain evidence="1 2">5811</strain>
    </source>
</reference>